<keyword evidence="1" id="KW-1133">Transmembrane helix</keyword>
<protein>
    <submittedName>
        <fullName evidence="2">Uncharacterized protein</fullName>
    </submittedName>
</protein>
<evidence type="ECO:0000256" key="1">
    <source>
        <dbReference type="SAM" id="Phobius"/>
    </source>
</evidence>
<accession>A0A6C0E7Q9</accession>
<sequence length="131" mass="15847">MDNSILLYNITLFHIFIDVFLMSYIFIFSRIYDIYYCSFVLLQTIHWGLLKNECIISYVEKKLINSDYQLGDNVKWHPHEEYHSNQHIITLKAILILGTLLYMIFRNKKNIKIRLIACASICLWIYYTYLY</sequence>
<feature type="transmembrane region" description="Helical" evidence="1">
    <location>
        <begin position="111"/>
        <end position="129"/>
    </location>
</feature>
<dbReference type="AlphaFoldDB" id="A0A6C0E7Q9"/>
<organism evidence="2">
    <name type="scientific">viral metagenome</name>
    <dbReference type="NCBI Taxonomy" id="1070528"/>
    <lineage>
        <taxon>unclassified sequences</taxon>
        <taxon>metagenomes</taxon>
        <taxon>organismal metagenomes</taxon>
    </lineage>
</organism>
<reference evidence="2" key="1">
    <citation type="journal article" date="2020" name="Nature">
        <title>Giant virus diversity and host interactions through global metagenomics.</title>
        <authorList>
            <person name="Schulz F."/>
            <person name="Roux S."/>
            <person name="Paez-Espino D."/>
            <person name="Jungbluth S."/>
            <person name="Walsh D.A."/>
            <person name="Denef V.J."/>
            <person name="McMahon K.D."/>
            <person name="Konstantinidis K.T."/>
            <person name="Eloe-Fadrosh E.A."/>
            <person name="Kyrpides N.C."/>
            <person name="Woyke T."/>
        </authorList>
    </citation>
    <scope>NUCLEOTIDE SEQUENCE</scope>
    <source>
        <strain evidence="2">GVMAG-M-3300023179-116</strain>
    </source>
</reference>
<keyword evidence="1" id="KW-0472">Membrane</keyword>
<feature type="transmembrane region" description="Helical" evidence="1">
    <location>
        <begin position="86"/>
        <end position="104"/>
    </location>
</feature>
<evidence type="ECO:0000313" key="2">
    <source>
        <dbReference type="EMBL" id="QHT23455.1"/>
    </source>
</evidence>
<proteinExistence type="predicted"/>
<feature type="transmembrane region" description="Helical" evidence="1">
    <location>
        <begin position="6"/>
        <end position="27"/>
    </location>
</feature>
<name>A0A6C0E7Q9_9ZZZZ</name>
<keyword evidence="1" id="KW-0812">Transmembrane</keyword>
<dbReference type="EMBL" id="MN739731">
    <property type="protein sequence ID" value="QHT23455.1"/>
    <property type="molecule type" value="Genomic_DNA"/>
</dbReference>